<feature type="transmembrane region" description="Helical" evidence="10">
    <location>
        <begin position="28"/>
        <end position="50"/>
    </location>
</feature>
<evidence type="ECO:0000256" key="3">
    <source>
        <dbReference type="ARBA" id="ARBA00022502"/>
    </source>
</evidence>
<keyword evidence="6 10" id="KW-0812">Transmembrane</keyword>
<keyword evidence="4 11" id="KW-0328">Glycosyltransferase</keyword>
<keyword evidence="3" id="KW-0337">GPI-anchor biosynthesis</keyword>
<sequence>MSAGSAPEATADGGGIGRRLGAEGRAALGVWGPSRLGMIVLAWIAAWLFATGTEPPGPWLARWDRWDAGIFVSIARDGYFGSGAEATHVAFFPGFPMAMWFVHLLVWNWTAAGLLVSFVAGTIAVVALGKLAADERAGDEERAGAQGAANAVLFFALAPAAVFLTAGYSESLFAACAFPAWLAARRDRWVLAVLLAAGASTVRINGLFLAAAIAVEFLLAGAERRRWQQLPLLAVPLLPTLTYMAYLHRNTGDWFAWQHAQAVGWFRTFRDPESAWNETWRAAFGGTQEDHTAWVFQLELLAFVAGLALTVLLLTRRRWPEAVYVGLSLLALGTTTWFMSVPRAMLLWWPLWTMVGAWAVRRPAVKTLYVCCVAPIMVSVAVLFLSGQWAG</sequence>
<keyword evidence="12" id="KW-1185">Reference proteome</keyword>
<proteinExistence type="predicted"/>
<keyword evidence="9 10" id="KW-0472">Membrane</keyword>
<feature type="transmembrane region" description="Helical" evidence="10">
    <location>
        <begin position="368"/>
        <end position="390"/>
    </location>
</feature>
<feature type="transmembrane region" description="Helical" evidence="10">
    <location>
        <begin position="345"/>
        <end position="361"/>
    </location>
</feature>
<comment type="pathway">
    <text evidence="2">Glycolipid biosynthesis; glycosylphosphatidylinositol-anchor biosynthesis.</text>
</comment>
<dbReference type="RefSeq" id="WP_344654917.1">
    <property type="nucleotide sequence ID" value="NZ_BAAAQM010000001.1"/>
</dbReference>
<comment type="subcellular location">
    <subcellularLocation>
        <location evidence="1">Endoplasmic reticulum membrane</location>
        <topology evidence="1">Multi-pass membrane protein</topology>
    </subcellularLocation>
</comment>
<evidence type="ECO:0000256" key="7">
    <source>
        <dbReference type="ARBA" id="ARBA00022824"/>
    </source>
</evidence>
<feature type="transmembrane region" description="Helical" evidence="10">
    <location>
        <begin position="294"/>
        <end position="315"/>
    </location>
</feature>
<feature type="transmembrane region" description="Helical" evidence="10">
    <location>
        <begin position="230"/>
        <end position="247"/>
    </location>
</feature>
<evidence type="ECO:0000256" key="4">
    <source>
        <dbReference type="ARBA" id="ARBA00022676"/>
    </source>
</evidence>
<keyword evidence="8 10" id="KW-1133">Transmembrane helix</keyword>
<protein>
    <submittedName>
        <fullName evidence="11">Mannosyltransferase family protein</fullName>
    </submittedName>
</protein>
<dbReference type="GO" id="GO:0016757">
    <property type="term" value="F:glycosyltransferase activity"/>
    <property type="evidence" value="ECO:0007669"/>
    <property type="project" value="UniProtKB-KW"/>
</dbReference>
<evidence type="ECO:0000256" key="2">
    <source>
        <dbReference type="ARBA" id="ARBA00004687"/>
    </source>
</evidence>
<evidence type="ECO:0000256" key="10">
    <source>
        <dbReference type="SAM" id="Phobius"/>
    </source>
</evidence>
<dbReference type="PANTHER" id="PTHR12468">
    <property type="entry name" value="GPI MANNOSYLTRANSFERASE 2"/>
    <property type="match status" value="1"/>
</dbReference>
<dbReference type="Proteomes" id="UP001499854">
    <property type="component" value="Unassembled WGS sequence"/>
</dbReference>
<feature type="transmembrane region" description="Helical" evidence="10">
    <location>
        <begin position="189"/>
        <end position="218"/>
    </location>
</feature>
<dbReference type="EMBL" id="BAAAQM010000001">
    <property type="protein sequence ID" value="GAA1950261.1"/>
    <property type="molecule type" value="Genomic_DNA"/>
</dbReference>
<keyword evidence="7" id="KW-0256">Endoplasmic reticulum</keyword>
<keyword evidence="5" id="KW-0808">Transferase</keyword>
<evidence type="ECO:0000256" key="8">
    <source>
        <dbReference type="ARBA" id="ARBA00022989"/>
    </source>
</evidence>
<evidence type="ECO:0000256" key="1">
    <source>
        <dbReference type="ARBA" id="ARBA00004477"/>
    </source>
</evidence>
<name>A0ABN2QDM5_9ACTN</name>
<organism evidence="11 12">
    <name type="scientific">Catenulispora subtropica</name>
    <dbReference type="NCBI Taxonomy" id="450798"/>
    <lineage>
        <taxon>Bacteria</taxon>
        <taxon>Bacillati</taxon>
        <taxon>Actinomycetota</taxon>
        <taxon>Actinomycetes</taxon>
        <taxon>Catenulisporales</taxon>
        <taxon>Catenulisporaceae</taxon>
        <taxon>Catenulispora</taxon>
    </lineage>
</organism>
<reference evidence="11 12" key="1">
    <citation type="journal article" date="2019" name="Int. J. Syst. Evol. Microbiol.">
        <title>The Global Catalogue of Microorganisms (GCM) 10K type strain sequencing project: providing services to taxonomists for standard genome sequencing and annotation.</title>
        <authorList>
            <consortium name="The Broad Institute Genomics Platform"/>
            <consortium name="The Broad Institute Genome Sequencing Center for Infectious Disease"/>
            <person name="Wu L."/>
            <person name="Ma J."/>
        </authorList>
    </citation>
    <scope>NUCLEOTIDE SEQUENCE [LARGE SCALE GENOMIC DNA]</scope>
    <source>
        <strain evidence="11 12">JCM 16013</strain>
    </source>
</reference>
<feature type="transmembrane region" description="Helical" evidence="10">
    <location>
        <begin position="106"/>
        <end position="128"/>
    </location>
</feature>
<accession>A0ABN2QDM5</accession>
<feature type="transmembrane region" description="Helical" evidence="10">
    <location>
        <begin position="322"/>
        <end position="339"/>
    </location>
</feature>
<dbReference type="Pfam" id="PF04188">
    <property type="entry name" value="Mannosyl_trans2"/>
    <property type="match status" value="1"/>
</dbReference>
<evidence type="ECO:0000256" key="6">
    <source>
        <dbReference type="ARBA" id="ARBA00022692"/>
    </source>
</evidence>
<evidence type="ECO:0000256" key="5">
    <source>
        <dbReference type="ARBA" id="ARBA00022679"/>
    </source>
</evidence>
<evidence type="ECO:0000256" key="9">
    <source>
        <dbReference type="ARBA" id="ARBA00023136"/>
    </source>
</evidence>
<gene>
    <name evidence="11" type="ORF">GCM10009838_01730</name>
</gene>
<feature type="transmembrane region" description="Helical" evidence="10">
    <location>
        <begin position="148"/>
        <end position="169"/>
    </location>
</feature>
<evidence type="ECO:0000313" key="12">
    <source>
        <dbReference type="Proteomes" id="UP001499854"/>
    </source>
</evidence>
<comment type="caution">
    <text evidence="11">The sequence shown here is derived from an EMBL/GenBank/DDBJ whole genome shotgun (WGS) entry which is preliminary data.</text>
</comment>
<evidence type="ECO:0000313" key="11">
    <source>
        <dbReference type="EMBL" id="GAA1950261.1"/>
    </source>
</evidence>
<dbReference type="InterPro" id="IPR007315">
    <property type="entry name" value="PIG-V/Gpi18"/>
</dbReference>
<dbReference type="PANTHER" id="PTHR12468:SF2">
    <property type="entry name" value="GPI MANNOSYLTRANSFERASE 2"/>
    <property type="match status" value="1"/>
</dbReference>